<evidence type="ECO:0000256" key="1">
    <source>
        <dbReference type="SAM" id="MobiDB-lite"/>
    </source>
</evidence>
<evidence type="ECO:0000313" key="4">
    <source>
        <dbReference type="Proteomes" id="UP000238217"/>
    </source>
</evidence>
<evidence type="ECO:0000313" key="3">
    <source>
        <dbReference type="EMBL" id="PRZ17666.1"/>
    </source>
</evidence>
<reference evidence="3 4" key="1">
    <citation type="submission" date="2018-03" db="EMBL/GenBank/DDBJ databases">
        <title>Comparative analysis of microorganisms from saline springs in Andes Mountain Range, Colombia.</title>
        <authorList>
            <person name="Rubin E."/>
        </authorList>
    </citation>
    <scope>NUCLEOTIDE SEQUENCE [LARGE SCALE GENOMIC DNA]</scope>
    <source>
        <strain evidence="3 4">CG 35</strain>
    </source>
</reference>
<feature type="compositionally biased region" description="Basic and acidic residues" evidence="1">
    <location>
        <begin position="59"/>
        <end position="79"/>
    </location>
</feature>
<keyword evidence="2" id="KW-0812">Transmembrane</keyword>
<gene>
    <name evidence="3" type="ORF">BCL67_10413</name>
</gene>
<dbReference type="EMBL" id="PVTY01000004">
    <property type="protein sequence ID" value="PRZ17666.1"/>
    <property type="molecule type" value="Genomic_DNA"/>
</dbReference>
<sequence>MVSRNNVINGLLFFAPIGIVLSAIPQAPDYTATLGWGLALVMLGTALVLALRRAQAQRARRDESQDHKEHKRAESGAQS</sequence>
<organism evidence="3 4">
    <name type="scientific">Nesterenkonia sandarakina</name>
    <dbReference type="NCBI Taxonomy" id="272918"/>
    <lineage>
        <taxon>Bacteria</taxon>
        <taxon>Bacillati</taxon>
        <taxon>Actinomycetota</taxon>
        <taxon>Actinomycetes</taxon>
        <taxon>Micrococcales</taxon>
        <taxon>Micrococcaceae</taxon>
        <taxon>Nesterenkonia</taxon>
    </lineage>
</organism>
<protein>
    <submittedName>
        <fullName evidence="3">Uncharacterized protein</fullName>
    </submittedName>
</protein>
<comment type="caution">
    <text evidence="3">The sequence shown here is derived from an EMBL/GenBank/DDBJ whole genome shotgun (WGS) entry which is preliminary data.</text>
</comment>
<feature type="region of interest" description="Disordered" evidence="1">
    <location>
        <begin position="58"/>
        <end position="79"/>
    </location>
</feature>
<keyword evidence="2" id="KW-0472">Membrane</keyword>
<dbReference type="Proteomes" id="UP000238217">
    <property type="component" value="Unassembled WGS sequence"/>
</dbReference>
<proteinExistence type="predicted"/>
<dbReference type="RefSeq" id="WP_106122158.1">
    <property type="nucleotide sequence ID" value="NZ_PVTY01000004.1"/>
</dbReference>
<feature type="transmembrane region" description="Helical" evidence="2">
    <location>
        <begin position="7"/>
        <end position="24"/>
    </location>
</feature>
<feature type="transmembrane region" description="Helical" evidence="2">
    <location>
        <begin position="30"/>
        <end position="51"/>
    </location>
</feature>
<name>A0A2T0YQG7_9MICC</name>
<dbReference type="OrthoDB" id="4966743at2"/>
<dbReference type="AlphaFoldDB" id="A0A2T0YQG7"/>
<evidence type="ECO:0000256" key="2">
    <source>
        <dbReference type="SAM" id="Phobius"/>
    </source>
</evidence>
<keyword evidence="2" id="KW-1133">Transmembrane helix</keyword>
<accession>A0A2T0YQG7</accession>
<keyword evidence="4" id="KW-1185">Reference proteome</keyword>